<evidence type="ECO:0000259" key="9">
    <source>
        <dbReference type="Pfam" id="PF16033"/>
    </source>
</evidence>
<feature type="domain" description="DUF4789" evidence="9">
    <location>
        <begin position="826"/>
        <end position="887"/>
    </location>
</feature>
<feature type="region of interest" description="Disordered" evidence="7">
    <location>
        <begin position="543"/>
        <end position="562"/>
    </location>
</feature>
<dbReference type="InterPro" id="IPR036227">
    <property type="entry name" value="Ribosomal_uL15/eL18_sf"/>
</dbReference>
<dbReference type="OrthoDB" id="6328618at2759"/>
<evidence type="ECO:0000256" key="3">
    <source>
        <dbReference type="ARBA" id="ARBA00023274"/>
    </source>
</evidence>
<dbReference type="PROSITE" id="PS00475">
    <property type="entry name" value="RIBOSOMAL_L15"/>
    <property type="match status" value="1"/>
</dbReference>
<dbReference type="PROSITE" id="PS50896">
    <property type="entry name" value="LISH"/>
    <property type="match status" value="1"/>
</dbReference>
<dbReference type="EMBL" id="CAJPEV010001535">
    <property type="protein sequence ID" value="CAG0893190.1"/>
    <property type="molecule type" value="Genomic_DNA"/>
</dbReference>
<dbReference type="Gene3D" id="3.100.10.10">
    <property type="match status" value="1"/>
</dbReference>
<dbReference type="Pfam" id="PF16033">
    <property type="entry name" value="DUF4789"/>
    <property type="match status" value="2"/>
</dbReference>
<dbReference type="EMBL" id="LR901052">
    <property type="protein sequence ID" value="CAD7247678.1"/>
    <property type="molecule type" value="Genomic_DNA"/>
</dbReference>
<evidence type="ECO:0000256" key="7">
    <source>
        <dbReference type="SAM" id="MobiDB-lite"/>
    </source>
</evidence>
<comment type="similarity">
    <text evidence="1 5">Belongs to the universal ribosomal protein uL15 family.</text>
</comment>
<feature type="domain" description="Large ribosomal subunit protein uL15/eL18" evidence="8">
    <location>
        <begin position="17"/>
        <end position="86"/>
    </location>
</feature>
<accession>A0A7R8XBU8</accession>
<dbReference type="Proteomes" id="UP000677054">
    <property type="component" value="Unassembled WGS sequence"/>
</dbReference>
<keyword evidence="3 5" id="KW-0687">Ribonucleoprotein</keyword>
<evidence type="ECO:0000259" key="8">
    <source>
        <dbReference type="Pfam" id="PF00828"/>
    </source>
</evidence>
<evidence type="ECO:0000256" key="1">
    <source>
        <dbReference type="ARBA" id="ARBA00007320"/>
    </source>
</evidence>
<feature type="domain" description="DUF4789" evidence="9">
    <location>
        <begin position="656"/>
        <end position="731"/>
    </location>
</feature>
<dbReference type="Pfam" id="PF16045">
    <property type="entry name" value="LisH_2"/>
    <property type="match status" value="1"/>
</dbReference>
<keyword evidence="11" id="KW-1185">Reference proteome</keyword>
<dbReference type="InterPro" id="IPR021131">
    <property type="entry name" value="Ribosomal_uL15/eL18"/>
</dbReference>
<evidence type="ECO:0000256" key="5">
    <source>
        <dbReference type="RuleBase" id="RU003888"/>
    </source>
</evidence>
<dbReference type="GO" id="GO:1990904">
    <property type="term" value="C:ribonucleoprotein complex"/>
    <property type="evidence" value="ECO:0007669"/>
    <property type="project" value="UniProtKB-KW"/>
</dbReference>
<evidence type="ECO:0000256" key="6">
    <source>
        <dbReference type="SAM" id="Coils"/>
    </source>
</evidence>
<evidence type="ECO:0000256" key="2">
    <source>
        <dbReference type="ARBA" id="ARBA00022980"/>
    </source>
</evidence>
<dbReference type="AlphaFoldDB" id="A0A7R8XBU8"/>
<feature type="region of interest" description="Disordered" evidence="7">
    <location>
        <begin position="373"/>
        <end position="406"/>
    </location>
</feature>
<evidence type="ECO:0000313" key="11">
    <source>
        <dbReference type="Proteomes" id="UP000677054"/>
    </source>
</evidence>
<name>A0A7R8XBU8_9CRUS</name>
<evidence type="ECO:0000313" key="10">
    <source>
        <dbReference type="EMBL" id="CAD7247678.1"/>
    </source>
</evidence>
<dbReference type="PANTHER" id="PTHR21177:SF7">
    <property type="entry name" value="GH11627P"/>
    <property type="match status" value="1"/>
</dbReference>
<gene>
    <name evidence="10" type="ORF">DSTB1V02_LOCUS7503</name>
</gene>
<proteinExistence type="inferred from homology"/>
<reference evidence="10" key="1">
    <citation type="submission" date="2020-11" db="EMBL/GenBank/DDBJ databases">
        <authorList>
            <person name="Tran Van P."/>
        </authorList>
    </citation>
    <scope>NUCLEOTIDE SEQUENCE</scope>
</reference>
<dbReference type="GO" id="GO:0003735">
    <property type="term" value="F:structural constituent of ribosome"/>
    <property type="evidence" value="ECO:0007669"/>
    <property type="project" value="InterPro"/>
</dbReference>
<dbReference type="Pfam" id="PF00828">
    <property type="entry name" value="Ribosomal_L27A"/>
    <property type="match status" value="1"/>
</dbReference>
<dbReference type="GO" id="GO:0005840">
    <property type="term" value="C:ribosome"/>
    <property type="evidence" value="ECO:0007669"/>
    <property type="project" value="UniProtKB-KW"/>
</dbReference>
<dbReference type="InterPro" id="IPR031993">
    <property type="entry name" value="DUF4789"/>
</dbReference>
<keyword evidence="6" id="KW-0175">Coiled coil</keyword>
<dbReference type="InterPro" id="IPR001196">
    <property type="entry name" value="Ribosomal_uL15_CS"/>
</dbReference>
<dbReference type="InterPro" id="IPR006594">
    <property type="entry name" value="LisH"/>
</dbReference>
<sequence>VGMRNFHIRPNKKWCPIINLDKLWSLVTEQTRKTYKDNKDGKAPVIDVVRAGYYKVLGKGVLPKQPVIVKAKFFSRSAEEKIKAVGEKEEACLEHQLLMVQEKALMKDLQSYFRHRMALMLQGSFIPFNMSRDSQTTQAVNWLIAEHLVHYNYHFTLSVMKSEAPIHDNLPKISAAKSEGVRQVLSVVPSAISNVCNILGLNPRGIMSEYQRGRASLLECLLESLSHAAETKTSMIGNSIQEQENFLQRLRSVDEHYEKLKRDVSPGKKEAIQMESLMEVDSEKEKKDAMAARVIETQEELELLKQELQALKAIFSVSGGGELKAAVSEVAAEMLSARCLLTELKSFIVQGPQRQAEMQQEAQVIAYNPIHGISGAGSTRDQKEDSSDKLSVPGLMKSPTGNGQNQHLEGKLLQLEDKLSSTLKELEYLRQEHQGLKSLNHALQKQMKVQQRPGPSFSESRIPLVEEQDEVIEDEDSSWSSGTKEFLQGSRERLKALEREAEMLMKRYQGRPSGKANLSNCALKATKKKGMTLQEKRNYACKEGGRGEHDQTAKEKALPEGKRARQELRASSYCAREEIPFTFSCAAIRGGSHVVLILTTLASGAVIPPPWANTATNPCAKTSWQLVYWPQDGQCYRIFHQGPCPPSFELRFNLETTAAECTCPHGTKMWLGDGRCYREYARGPCMENEFFVFDEAGTGETICRKRSPCPEGQLFWPRDGLCYKSHSRGPCFKGDLIHVNAKTGEVECGCDQTRMPRHYWPSDLACYEHYSKGPCNDGYLFIHNRTHGLAQCSCNEALVQHYHPDLDQCHPLNVQGPCARGQWYVYDPEIQRPRCTCRPRHAPYKQNGGCYREFTRGPCPPAQMLVTPEVYKNEKLEEPSCVEVPCRPGWLYFPEEEKCYRIGTQGPCPSGKLVIYEPYHQTTQRGTCACSSDLTQNYWEDTKECFETGTRGPCQESQILSFNQTSQKTECVCDFSKAWVQWPLDGECYKLGSQGPCMEHQRLQLNADTDHLECACEQGYTYDSMYGACFPKPALEIFGYKELLKVRAARSRKSRPVSFHTSHQS</sequence>
<dbReference type="FunFam" id="3.100.10.10:FF:000002">
    <property type="entry name" value="60S ribosomal protein L27a"/>
    <property type="match status" value="1"/>
</dbReference>
<protein>
    <recommendedName>
        <fullName evidence="4">60S ribosomal protein L27a</fullName>
    </recommendedName>
</protein>
<feature type="coiled-coil region" evidence="6">
    <location>
        <begin position="287"/>
        <end position="314"/>
    </location>
</feature>
<dbReference type="GO" id="GO:0006412">
    <property type="term" value="P:translation"/>
    <property type="evidence" value="ECO:0007669"/>
    <property type="project" value="InterPro"/>
</dbReference>
<feature type="non-terminal residue" evidence="10">
    <location>
        <position position="1065"/>
    </location>
</feature>
<keyword evidence="2 5" id="KW-0689">Ribosomal protein</keyword>
<dbReference type="SUPFAM" id="SSF52080">
    <property type="entry name" value="Ribosomal proteins L15p and L18e"/>
    <property type="match status" value="1"/>
</dbReference>
<organism evidence="10">
    <name type="scientific">Darwinula stevensoni</name>
    <dbReference type="NCBI Taxonomy" id="69355"/>
    <lineage>
        <taxon>Eukaryota</taxon>
        <taxon>Metazoa</taxon>
        <taxon>Ecdysozoa</taxon>
        <taxon>Arthropoda</taxon>
        <taxon>Crustacea</taxon>
        <taxon>Oligostraca</taxon>
        <taxon>Ostracoda</taxon>
        <taxon>Podocopa</taxon>
        <taxon>Podocopida</taxon>
        <taxon>Darwinulocopina</taxon>
        <taxon>Darwinuloidea</taxon>
        <taxon>Darwinulidae</taxon>
        <taxon>Darwinula</taxon>
    </lineage>
</organism>
<dbReference type="PANTHER" id="PTHR21177">
    <property type="entry name" value="IP06524P-RELATED"/>
    <property type="match status" value="1"/>
</dbReference>
<evidence type="ECO:0000256" key="4">
    <source>
        <dbReference type="ARBA" id="ARBA00035527"/>
    </source>
</evidence>